<accession>A0A392R3V1</accession>
<organism evidence="1 2">
    <name type="scientific">Trifolium medium</name>
    <dbReference type="NCBI Taxonomy" id="97028"/>
    <lineage>
        <taxon>Eukaryota</taxon>
        <taxon>Viridiplantae</taxon>
        <taxon>Streptophyta</taxon>
        <taxon>Embryophyta</taxon>
        <taxon>Tracheophyta</taxon>
        <taxon>Spermatophyta</taxon>
        <taxon>Magnoliopsida</taxon>
        <taxon>eudicotyledons</taxon>
        <taxon>Gunneridae</taxon>
        <taxon>Pentapetalae</taxon>
        <taxon>rosids</taxon>
        <taxon>fabids</taxon>
        <taxon>Fabales</taxon>
        <taxon>Fabaceae</taxon>
        <taxon>Papilionoideae</taxon>
        <taxon>50 kb inversion clade</taxon>
        <taxon>NPAAA clade</taxon>
        <taxon>Hologalegina</taxon>
        <taxon>IRL clade</taxon>
        <taxon>Trifolieae</taxon>
        <taxon>Trifolium</taxon>
    </lineage>
</organism>
<sequence length="64" mass="7283">MPRPCVKGDMIAISIPEEEYLARVETCKHNQHGRVVWPKAKGETPLTIVALKNKLSPMWKDIAR</sequence>
<evidence type="ECO:0000313" key="1">
    <source>
        <dbReference type="EMBL" id="MCI30784.1"/>
    </source>
</evidence>
<reference evidence="1 2" key="1">
    <citation type="journal article" date="2018" name="Front. Plant Sci.">
        <title>Red Clover (Trifolium pratense) and Zigzag Clover (T. medium) - A Picture of Genomic Similarities and Differences.</title>
        <authorList>
            <person name="Dluhosova J."/>
            <person name="Istvanek J."/>
            <person name="Nedelnik J."/>
            <person name="Repkova J."/>
        </authorList>
    </citation>
    <scope>NUCLEOTIDE SEQUENCE [LARGE SCALE GENOMIC DNA]</scope>
    <source>
        <strain evidence="2">cv. 10/8</strain>
        <tissue evidence="1">Leaf</tissue>
    </source>
</reference>
<dbReference type="EMBL" id="LXQA010182161">
    <property type="protein sequence ID" value="MCI30784.1"/>
    <property type="molecule type" value="Genomic_DNA"/>
</dbReference>
<dbReference type="AlphaFoldDB" id="A0A392R3V1"/>
<comment type="caution">
    <text evidence="1">The sequence shown here is derived from an EMBL/GenBank/DDBJ whole genome shotgun (WGS) entry which is preliminary data.</text>
</comment>
<proteinExistence type="predicted"/>
<protein>
    <submittedName>
        <fullName evidence="1">F-box family protein</fullName>
    </submittedName>
</protein>
<keyword evidence="2" id="KW-1185">Reference proteome</keyword>
<evidence type="ECO:0000313" key="2">
    <source>
        <dbReference type="Proteomes" id="UP000265520"/>
    </source>
</evidence>
<dbReference type="Proteomes" id="UP000265520">
    <property type="component" value="Unassembled WGS sequence"/>
</dbReference>
<name>A0A392R3V1_9FABA</name>